<accession>A0A3N4TWG1</accession>
<evidence type="ECO:0000256" key="3">
    <source>
        <dbReference type="ARBA" id="ARBA00022989"/>
    </source>
</evidence>
<gene>
    <name evidence="6" type="ORF">EDC62_2575</name>
</gene>
<evidence type="ECO:0000256" key="1">
    <source>
        <dbReference type="ARBA" id="ARBA00004141"/>
    </source>
</evidence>
<protein>
    <submittedName>
        <fullName evidence="6">Tellurite resistance protein</fullName>
    </submittedName>
</protein>
<evidence type="ECO:0000313" key="6">
    <source>
        <dbReference type="EMBL" id="RPE62876.1"/>
    </source>
</evidence>
<dbReference type="AlphaFoldDB" id="A0A3N4TWG1"/>
<sequence length="335" mass="35481">MNTSSTPLKFLAPGWFVLVMGLCGLALAWLRAAPLFGELAGAGALVLAGLAATVAVVLAVLSFIRWRRYPQAWAEDLKHPVRHVMVAAMPVSLILLATVGTALIGPDPLLGGLWALGSAWQFAVTVWVLGRWLRPGVSGPAFWAGVTPALFVPVVGNVVTGLAGPALGFGTWAQLQFGVGLFLWPVVLSLLVVRLAVSGIWPERLLPTTFITVAPPAVIGLDALQFGAPPIWAWMAWGIALFFLLWSATTVRRMLDQPFGLMFWGLSFPLAAFAALGLRLTAHASGSFQTMVLLSLALATLVIVWLILATVKGLREGSLLAPEPVASMQVAPAQS</sequence>
<feature type="transmembrane region" description="Helical" evidence="5">
    <location>
        <begin position="261"/>
        <end position="282"/>
    </location>
</feature>
<dbReference type="InterPro" id="IPR004695">
    <property type="entry name" value="SLAC1/Mae1/Ssu1/TehA"/>
</dbReference>
<feature type="transmembrane region" description="Helical" evidence="5">
    <location>
        <begin position="141"/>
        <end position="163"/>
    </location>
</feature>
<evidence type="ECO:0000256" key="5">
    <source>
        <dbReference type="SAM" id="Phobius"/>
    </source>
</evidence>
<feature type="transmembrane region" description="Helical" evidence="5">
    <location>
        <begin position="231"/>
        <end position="249"/>
    </location>
</feature>
<dbReference type="Proteomes" id="UP000272193">
    <property type="component" value="Unassembled WGS sequence"/>
</dbReference>
<dbReference type="EMBL" id="RKQL01000008">
    <property type="protein sequence ID" value="RPE62876.1"/>
    <property type="molecule type" value="Genomic_DNA"/>
</dbReference>
<dbReference type="PANTHER" id="PTHR37955:SF1">
    <property type="entry name" value="DEP DOMAIN-CONTAINING PROTEIN"/>
    <property type="match status" value="1"/>
</dbReference>
<keyword evidence="2 5" id="KW-0812">Transmembrane</keyword>
<dbReference type="InterPro" id="IPR052951">
    <property type="entry name" value="Tellurite_res_ion_channel"/>
</dbReference>
<dbReference type="GO" id="GO:0005886">
    <property type="term" value="C:plasma membrane"/>
    <property type="evidence" value="ECO:0007669"/>
    <property type="project" value="TreeGrafter"/>
</dbReference>
<dbReference type="RefSeq" id="WP_124224206.1">
    <property type="nucleotide sequence ID" value="NZ_RKQL01000008.1"/>
</dbReference>
<feature type="transmembrane region" description="Helical" evidence="5">
    <location>
        <begin position="84"/>
        <end position="105"/>
    </location>
</feature>
<reference evidence="6 7" key="1">
    <citation type="submission" date="2018-11" db="EMBL/GenBank/DDBJ databases">
        <title>Genomic Encyclopedia of Type Strains, Phase IV (KMG-IV): sequencing the most valuable type-strain genomes for metagenomic binning, comparative biology and taxonomic classification.</title>
        <authorList>
            <person name="Goeker M."/>
        </authorList>
    </citation>
    <scope>NUCLEOTIDE SEQUENCE [LARGE SCALE GENOMIC DNA]</scope>
    <source>
        <strain evidence="6 7">DSM 101684</strain>
    </source>
</reference>
<proteinExistence type="predicted"/>
<evidence type="ECO:0000256" key="2">
    <source>
        <dbReference type="ARBA" id="ARBA00022692"/>
    </source>
</evidence>
<dbReference type="Gene3D" id="1.50.10.150">
    <property type="entry name" value="Voltage-dependent anion channel"/>
    <property type="match status" value="1"/>
</dbReference>
<comment type="caution">
    <text evidence="6">The sequence shown here is derived from an EMBL/GenBank/DDBJ whole genome shotgun (WGS) entry which is preliminary data.</text>
</comment>
<comment type="subcellular location">
    <subcellularLocation>
        <location evidence="1">Membrane</location>
        <topology evidence="1">Multi-pass membrane protein</topology>
    </subcellularLocation>
</comment>
<dbReference type="InterPro" id="IPR038665">
    <property type="entry name" value="Voltage-dep_anion_channel_sf"/>
</dbReference>
<keyword evidence="4 5" id="KW-0472">Membrane</keyword>
<feature type="transmembrane region" description="Helical" evidence="5">
    <location>
        <begin position="205"/>
        <end position="225"/>
    </location>
</feature>
<name>A0A3N4TWG1_9BURK</name>
<dbReference type="OrthoDB" id="309023at2"/>
<keyword evidence="7" id="KW-1185">Reference proteome</keyword>
<feature type="transmembrane region" description="Helical" evidence="5">
    <location>
        <begin position="288"/>
        <end position="308"/>
    </location>
</feature>
<feature type="transmembrane region" description="Helical" evidence="5">
    <location>
        <begin position="12"/>
        <end position="30"/>
    </location>
</feature>
<feature type="transmembrane region" description="Helical" evidence="5">
    <location>
        <begin position="42"/>
        <end position="64"/>
    </location>
</feature>
<dbReference type="PANTHER" id="PTHR37955">
    <property type="entry name" value="TELLURITE RESISTANCE PROTEIN TEHA"/>
    <property type="match status" value="1"/>
</dbReference>
<evidence type="ECO:0000256" key="4">
    <source>
        <dbReference type="ARBA" id="ARBA00023136"/>
    </source>
</evidence>
<feature type="transmembrane region" description="Helical" evidence="5">
    <location>
        <begin position="175"/>
        <end position="193"/>
    </location>
</feature>
<evidence type="ECO:0000313" key="7">
    <source>
        <dbReference type="Proteomes" id="UP000272193"/>
    </source>
</evidence>
<dbReference type="GO" id="GO:0046583">
    <property type="term" value="F:monoatomic cation efflux transmembrane transporter activity"/>
    <property type="evidence" value="ECO:0007669"/>
    <property type="project" value="TreeGrafter"/>
</dbReference>
<feature type="transmembrane region" description="Helical" evidence="5">
    <location>
        <begin position="111"/>
        <end position="129"/>
    </location>
</feature>
<dbReference type="Pfam" id="PF03595">
    <property type="entry name" value="SLAC1"/>
    <property type="match status" value="1"/>
</dbReference>
<keyword evidence="3 5" id="KW-1133">Transmembrane helix</keyword>
<organism evidence="6 7">
    <name type="scientific">Tibeticola sediminis</name>
    <dbReference type="NCBI Taxonomy" id="1917811"/>
    <lineage>
        <taxon>Bacteria</taxon>
        <taxon>Pseudomonadati</taxon>
        <taxon>Pseudomonadota</taxon>
        <taxon>Betaproteobacteria</taxon>
        <taxon>Burkholderiales</taxon>
        <taxon>Comamonadaceae</taxon>
        <taxon>Tibeticola</taxon>
    </lineage>
</organism>